<dbReference type="GeneID" id="70135602"/>
<feature type="compositionally biased region" description="Polar residues" evidence="1">
    <location>
        <begin position="15"/>
        <end position="25"/>
    </location>
</feature>
<evidence type="ECO:0000313" key="2">
    <source>
        <dbReference type="EMBL" id="KAH6656888.1"/>
    </source>
</evidence>
<sequence>MSQHGGGFYGYHPSGNMSSPMTAGNYQRPYGQPAADVFTPEMRDRQARGKDPYQDLGDSSDANNWAGRRRTKEEPFSIVEQRRQAAEILDNPELLLTNAQRDNEVS</sequence>
<dbReference type="RefSeq" id="XP_045961122.1">
    <property type="nucleotide sequence ID" value="XM_046106711.1"/>
</dbReference>
<dbReference type="AlphaFoldDB" id="A0A9P8URF8"/>
<keyword evidence="3" id="KW-1185">Reference proteome</keyword>
<evidence type="ECO:0000313" key="3">
    <source>
        <dbReference type="Proteomes" id="UP000758603"/>
    </source>
</evidence>
<dbReference type="EMBL" id="JAGPXC010000002">
    <property type="protein sequence ID" value="KAH6656888.1"/>
    <property type="molecule type" value="Genomic_DNA"/>
</dbReference>
<feature type="region of interest" description="Disordered" evidence="1">
    <location>
        <begin position="1"/>
        <end position="78"/>
    </location>
</feature>
<reference evidence="2" key="1">
    <citation type="journal article" date="2021" name="Nat. Commun.">
        <title>Genetic determinants of endophytism in the Arabidopsis root mycobiome.</title>
        <authorList>
            <person name="Mesny F."/>
            <person name="Miyauchi S."/>
            <person name="Thiergart T."/>
            <person name="Pickel B."/>
            <person name="Atanasova L."/>
            <person name="Karlsson M."/>
            <person name="Huettel B."/>
            <person name="Barry K.W."/>
            <person name="Haridas S."/>
            <person name="Chen C."/>
            <person name="Bauer D."/>
            <person name="Andreopoulos W."/>
            <person name="Pangilinan J."/>
            <person name="LaButti K."/>
            <person name="Riley R."/>
            <person name="Lipzen A."/>
            <person name="Clum A."/>
            <person name="Drula E."/>
            <person name="Henrissat B."/>
            <person name="Kohler A."/>
            <person name="Grigoriev I.V."/>
            <person name="Martin F.M."/>
            <person name="Hacquard S."/>
        </authorList>
    </citation>
    <scope>NUCLEOTIDE SEQUENCE</scope>
    <source>
        <strain evidence="2">MPI-SDFR-AT-0073</strain>
    </source>
</reference>
<feature type="compositionally biased region" description="Basic and acidic residues" evidence="1">
    <location>
        <begin position="41"/>
        <end position="53"/>
    </location>
</feature>
<comment type="caution">
    <text evidence="2">The sequence shown here is derived from an EMBL/GenBank/DDBJ whole genome shotgun (WGS) entry which is preliminary data.</text>
</comment>
<evidence type="ECO:0000256" key="1">
    <source>
        <dbReference type="SAM" id="MobiDB-lite"/>
    </source>
</evidence>
<proteinExistence type="predicted"/>
<dbReference type="Proteomes" id="UP000758603">
    <property type="component" value="Unassembled WGS sequence"/>
</dbReference>
<protein>
    <submittedName>
        <fullName evidence="2">Uncharacterized protein</fullName>
    </submittedName>
</protein>
<name>A0A9P8URF8_9PEZI</name>
<gene>
    <name evidence="2" type="ORF">BKA67DRAFT_655193</name>
</gene>
<organism evidence="2 3">
    <name type="scientific">Truncatella angustata</name>
    <dbReference type="NCBI Taxonomy" id="152316"/>
    <lineage>
        <taxon>Eukaryota</taxon>
        <taxon>Fungi</taxon>
        <taxon>Dikarya</taxon>
        <taxon>Ascomycota</taxon>
        <taxon>Pezizomycotina</taxon>
        <taxon>Sordariomycetes</taxon>
        <taxon>Xylariomycetidae</taxon>
        <taxon>Amphisphaeriales</taxon>
        <taxon>Sporocadaceae</taxon>
        <taxon>Truncatella</taxon>
    </lineage>
</organism>
<accession>A0A9P8URF8</accession>
<dbReference type="OrthoDB" id="5372011at2759"/>